<feature type="compositionally biased region" description="Basic and acidic residues" evidence="1">
    <location>
        <begin position="786"/>
        <end position="797"/>
    </location>
</feature>
<feature type="compositionally biased region" description="Low complexity" evidence="1">
    <location>
        <begin position="266"/>
        <end position="288"/>
    </location>
</feature>
<feature type="region of interest" description="Disordered" evidence="1">
    <location>
        <begin position="528"/>
        <end position="551"/>
    </location>
</feature>
<feature type="compositionally biased region" description="Basic and acidic residues" evidence="1">
    <location>
        <begin position="173"/>
        <end position="200"/>
    </location>
</feature>
<feature type="region of interest" description="Disordered" evidence="1">
    <location>
        <begin position="774"/>
        <end position="805"/>
    </location>
</feature>
<feature type="compositionally biased region" description="Low complexity" evidence="1">
    <location>
        <begin position="201"/>
        <end position="222"/>
    </location>
</feature>
<feature type="region of interest" description="Disordered" evidence="1">
    <location>
        <begin position="444"/>
        <end position="492"/>
    </location>
</feature>
<dbReference type="EMBL" id="JBBXMP010000034">
    <property type="protein sequence ID" value="KAL0066618.1"/>
    <property type="molecule type" value="Genomic_DNA"/>
</dbReference>
<accession>A0ABR3A0S3</accession>
<evidence type="ECO:0000313" key="2">
    <source>
        <dbReference type="EMBL" id="KAL0066618.1"/>
    </source>
</evidence>
<feature type="compositionally biased region" description="Polar residues" evidence="1">
    <location>
        <begin position="911"/>
        <end position="926"/>
    </location>
</feature>
<gene>
    <name evidence="2" type="ORF">AAF712_006422</name>
</gene>
<feature type="compositionally biased region" description="Low complexity" evidence="1">
    <location>
        <begin position="899"/>
        <end position="910"/>
    </location>
</feature>
<feature type="compositionally biased region" description="Low complexity" evidence="1">
    <location>
        <begin position="528"/>
        <end position="549"/>
    </location>
</feature>
<protein>
    <submittedName>
        <fullName evidence="2">Uncharacterized protein</fullName>
    </submittedName>
</protein>
<feature type="compositionally biased region" description="Basic and acidic residues" evidence="1">
    <location>
        <begin position="367"/>
        <end position="381"/>
    </location>
</feature>
<feature type="region of interest" description="Disordered" evidence="1">
    <location>
        <begin position="865"/>
        <end position="934"/>
    </location>
</feature>
<sequence>MLCGLQSNHCSLLSDITTNITEEYPASPTDSSDSLVSSLMTLEGASASIPPPLTLQDQLHVAYASDDIHLAKILLLKLKGIEVTSDSDPRIDAVQPEDFDECFIPAGGFMSQEDEEVIEEMQRAELERLRVEHELRERREREESEKRRRREWESHCEKIWEGEKKRMREEKQFLEKKREEERKRWEETDRRKREAAERRATATSRYPTRSSLSMSKSKPKLSYANLSTERSAGSSSCSITADDDQYLYSLPVPKVPPPPSRRRRGSASPPSQLTSFPSSHSGPASNSSTHKLGQLSDGHTGDDERPSSSHQGSITSEGRTRTALEPLDSESDPHTHLSSSSLTTITVSFRDVLTSMRGPLFPIVPESDSRPRHVRADESRDGSQSQSPIRHRTQSRGRCQEQPFQPLSQKSGGSTRRRKRDEELLSLLLTEIKWVEGERLLRGRPRQRESGERSRSHRSTEKEGEAGSKEKARQLRPSQPVRQNSSSSIKSCSSTSSCAACSAASQTPTSPTSSTSSAVSRAGSWLSSFSSSSTSTDITTPSTSFSTSPLKGNITPVHKHLSSSVPPSNVRSTVAGWLRKSAIAAAATQQHQVKESHRNDTQLMHSCHRLHPSRLTRILPFDGPLPLDHDGDGTSSFLKHEGVDELAFNGDAKPRATDQNAGHRISVHGAAGLAKRMTRFVELAKGFQTAYINMAAFSALHTTTSYDGRSWDFADDAEGEEVRRRRVRGASTKTAVRRLRPAGYRATNAEVQLFALRPTVVGVRKEKEGSFGAMNEGSAGVLLDDETGRGSGARELRSPWNQEDDDEGVEYIPLLSPFPPSHSPKTVLPSPLPYPLFFKPSNPLVPSPHRRVSLQHHQQLEDGMEFGSLSVSPPSYPSLARGTGRFSSRLSSSPPPRSSPRSRGTSRSNSLSPTRRSSLARLQNPQKLPAPVPRPRLVANPVYLRLKAAKNIGHELGVNWEVDLGKRCGSLCTGKEKVLALAYDEIGKSVLGREEEFKREGERERLYILSNYRGGAGVEVERDRRGRHDRQRIPVAQVEGFSGVRRGRCVVRG</sequence>
<reference evidence="2 3" key="1">
    <citation type="submission" date="2024-05" db="EMBL/GenBank/DDBJ databases">
        <title>A draft genome resource for the thread blight pathogen Marasmius tenuissimus strain MS-2.</title>
        <authorList>
            <person name="Yulfo-Soto G.E."/>
            <person name="Baruah I.K."/>
            <person name="Amoako-Attah I."/>
            <person name="Bukari Y."/>
            <person name="Meinhardt L.W."/>
            <person name="Bailey B.A."/>
            <person name="Cohen S.P."/>
        </authorList>
    </citation>
    <scope>NUCLEOTIDE SEQUENCE [LARGE SCALE GENOMIC DNA]</scope>
    <source>
        <strain evidence="2 3">MS-2</strain>
    </source>
</reference>
<name>A0ABR3A0S3_9AGAR</name>
<evidence type="ECO:0000313" key="3">
    <source>
        <dbReference type="Proteomes" id="UP001437256"/>
    </source>
</evidence>
<feature type="compositionally biased region" description="Low complexity" evidence="1">
    <location>
        <begin position="868"/>
        <end position="892"/>
    </location>
</feature>
<feature type="compositionally biased region" description="Polar residues" evidence="1">
    <location>
        <begin position="224"/>
        <end position="239"/>
    </location>
</feature>
<dbReference type="Proteomes" id="UP001437256">
    <property type="component" value="Unassembled WGS sequence"/>
</dbReference>
<feature type="compositionally biased region" description="Basic and acidic residues" evidence="1">
    <location>
        <begin position="444"/>
        <end position="473"/>
    </location>
</feature>
<comment type="caution">
    <text evidence="2">The sequence shown here is derived from an EMBL/GenBank/DDBJ whole genome shotgun (WGS) entry which is preliminary data.</text>
</comment>
<feature type="region of interest" description="Disordered" evidence="1">
    <location>
        <begin position="173"/>
        <end position="340"/>
    </location>
</feature>
<organism evidence="2 3">
    <name type="scientific">Marasmius tenuissimus</name>
    <dbReference type="NCBI Taxonomy" id="585030"/>
    <lineage>
        <taxon>Eukaryota</taxon>
        <taxon>Fungi</taxon>
        <taxon>Dikarya</taxon>
        <taxon>Basidiomycota</taxon>
        <taxon>Agaricomycotina</taxon>
        <taxon>Agaricomycetes</taxon>
        <taxon>Agaricomycetidae</taxon>
        <taxon>Agaricales</taxon>
        <taxon>Marasmiineae</taxon>
        <taxon>Marasmiaceae</taxon>
        <taxon>Marasmius</taxon>
    </lineage>
</organism>
<evidence type="ECO:0000256" key="1">
    <source>
        <dbReference type="SAM" id="MobiDB-lite"/>
    </source>
</evidence>
<keyword evidence="3" id="KW-1185">Reference proteome</keyword>
<feature type="compositionally biased region" description="Polar residues" evidence="1">
    <location>
        <begin position="402"/>
        <end position="414"/>
    </location>
</feature>
<feature type="region of interest" description="Disordered" evidence="1">
    <location>
        <begin position="360"/>
        <end position="419"/>
    </location>
</feature>
<feature type="compositionally biased region" description="Polar residues" evidence="1">
    <location>
        <begin position="308"/>
        <end position="317"/>
    </location>
</feature>
<proteinExistence type="predicted"/>